<keyword evidence="2 5" id="KW-0808">Transferase</keyword>
<evidence type="ECO:0000259" key="4">
    <source>
        <dbReference type="Pfam" id="PF01515"/>
    </source>
</evidence>
<evidence type="ECO:0000256" key="2">
    <source>
        <dbReference type="ARBA" id="ARBA00022679"/>
    </source>
</evidence>
<keyword evidence="6" id="KW-1185">Reference proteome</keyword>
<dbReference type="PIRSF" id="PIRSF000428">
    <property type="entry name" value="P_Ac_trans"/>
    <property type="match status" value="1"/>
</dbReference>
<evidence type="ECO:0000313" key="5">
    <source>
        <dbReference type="EMBL" id="XFO70656.1"/>
    </source>
</evidence>
<feature type="domain" description="Phosphate acetyl/butaryl transferase" evidence="4">
    <location>
        <begin position="81"/>
        <end position="297"/>
    </location>
</feature>
<dbReference type="EC" id="2.3.1.8" evidence="5"/>
<protein>
    <submittedName>
        <fullName evidence="5">Phosphate acetyltransferase</fullName>
        <ecNumber evidence="5">2.3.1.8</ecNumber>
    </submittedName>
</protein>
<dbReference type="InterPro" id="IPR012147">
    <property type="entry name" value="P_Ac_Bu_trans"/>
</dbReference>
<sequence>MIFNNFDQLIDQVRSKNHAIKTVAVVAAEDSHTLEAISHSTKNGFVKALLVGDRQKITEQLSKMDERPSDYTIVHADNAAAAAYTAAQLVNEGQAQFLMKGLIETPTLMKILFNKECGFRTGSLISHICFVKIPNYHKLIGITDVALNIYPNFEQKKAILENAVRTMTRMGFDTPKVAVLAANEHVNPKMPETVDAAELKKMNSEGTISGCIIEGPISYDLTLSKEAADIKRFNSPVPGDVDLLLVPNIAAGNILVKALVYSAEANRAGIVIGAKVPIVLSSRAAAAEDKYLPLVLAASAS</sequence>
<evidence type="ECO:0000313" key="6">
    <source>
        <dbReference type="Proteomes" id="UP000216052"/>
    </source>
</evidence>
<gene>
    <name evidence="5" type="primary">pta_1</name>
    <name evidence="5" type="ORF">SPACI_006550</name>
</gene>
<comment type="similarity">
    <text evidence="1">Belongs to the phosphate acetyltransferase and butyryltransferase family.</text>
</comment>
<keyword evidence="3 5" id="KW-0012">Acyltransferase</keyword>
<dbReference type="RefSeq" id="WP_093796834.1">
    <property type="nucleotide sequence ID" value="NZ_CP155571.1"/>
</dbReference>
<dbReference type="InterPro" id="IPR002505">
    <property type="entry name" value="PTA_PTB"/>
</dbReference>
<dbReference type="Pfam" id="PF01515">
    <property type="entry name" value="PTA_PTB"/>
    <property type="match status" value="1"/>
</dbReference>
<dbReference type="Proteomes" id="UP000216052">
    <property type="component" value="Chromosome"/>
</dbReference>
<dbReference type="Gene3D" id="3.40.718.10">
    <property type="entry name" value="Isopropylmalate Dehydrogenase"/>
    <property type="match status" value="1"/>
</dbReference>
<accession>A0ABZ3IXR3</accession>
<evidence type="ECO:0000256" key="3">
    <source>
        <dbReference type="ARBA" id="ARBA00023315"/>
    </source>
</evidence>
<dbReference type="EMBL" id="CP155571">
    <property type="protein sequence ID" value="XFO70656.1"/>
    <property type="molecule type" value="Genomic_DNA"/>
</dbReference>
<organism evidence="5 6">
    <name type="scientific">Sporomusa acidovorans (strain ATCC 49682 / DSM 3132 / Mol)</name>
    <dbReference type="NCBI Taxonomy" id="1123286"/>
    <lineage>
        <taxon>Bacteria</taxon>
        <taxon>Bacillati</taxon>
        <taxon>Bacillota</taxon>
        <taxon>Negativicutes</taxon>
        <taxon>Selenomonadales</taxon>
        <taxon>Sporomusaceae</taxon>
        <taxon>Sporomusa</taxon>
    </lineage>
</organism>
<dbReference type="GO" id="GO:0008959">
    <property type="term" value="F:phosphate acetyltransferase activity"/>
    <property type="evidence" value="ECO:0007669"/>
    <property type="project" value="UniProtKB-EC"/>
</dbReference>
<evidence type="ECO:0000256" key="1">
    <source>
        <dbReference type="ARBA" id="ARBA00005656"/>
    </source>
</evidence>
<reference evidence="5" key="1">
    <citation type="submission" date="2024-05" db="EMBL/GenBank/DDBJ databases">
        <title>Isolation and characterization of Sporomusa carbonis sp. nov., a carboxydotrophic hydrogenogen in the genus of Sporomusa isolated from a charcoal burning pile.</title>
        <authorList>
            <person name="Boeer T."/>
            <person name="Rosenbaum F."/>
            <person name="Eysell L."/>
            <person name="Mueller V."/>
            <person name="Daniel R."/>
            <person name="Poehlein A."/>
        </authorList>
    </citation>
    <scope>NUCLEOTIDE SEQUENCE [LARGE SCALE GENOMIC DNA]</scope>
    <source>
        <strain evidence="5">DSM 3132</strain>
    </source>
</reference>
<dbReference type="PANTHER" id="PTHR43356">
    <property type="entry name" value="PHOSPHATE ACETYLTRANSFERASE"/>
    <property type="match status" value="1"/>
</dbReference>
<name>A0ABZ3IXR3_SPOA4</name>
<proteinExistence type="inferred from homology"/>
<dbReference type="InterPro" id="IPR050500">
    <property type="entry name" value="Phos_Acetyltrans/Butyryltrans"/>
</dbReference>
<dbReference type="NCBIfam" id="NF006045">
    <property type="entry name" value="PRK08190.1"/>
    <property type="match status" value="1"/>
</dbReference>
<dbReference type="PANTHER" id="PTHR43356:SF2">
    <property type="entry name" value="PHOSPHATE ACETYLTRANSFERASE"/>
    <property type="match status" value="1"/>
</dbReference>
<dbReference type="SUPFAM" id="SSF53659">
    <property type="entry name" value="Isocitrate/Isopropylmalate dehydrogenase-like"/>
    <property type="match status" value="1"/>
</dbReference>